<evidence type="ECO:0000313" key="3">
    <source>
        <dbReference type="EMBL" id="MFD2184339.1"/>
    </source>
</evidence>
<feature type="transmembrane region" description="Helical" evidence="1">
    <location>
        <begin position="130"/>
        <end position="150"/>
    </location>
</feature>
<dbReference type="Proteomes" id="UP001597314">
    <property type="component" value="Unassembled WGS sequence"/>
</dbReference>
<dbReference type="Pfam" id="PF20349">
    <property type="entry name" value="DUF6644"/>
    <property type="match status" value="1"/>
</dbReference>
<comment type="caution">
    <text evidence="3">The sequence shown here is derived from an EMBL/GenBank/DDBJ whole genome shotgun (WGS) entry which is preliminary data.</text>
</comment>
<name>A0ABW5AR84_9BRAD</name>
<dbReference type="InterPro" id="IPR046586">
    <property type="entry name" value="DUF6644"/>
</dbReference>
<dbReference type="EMBL" id="JBHUIW010000026">
    <property type="protein sequence ID" value="MFD2184339.1"/>
    <property type="molecule type" value="Genomic_DNA"/>
</dbReference>
<keyword evidence="1" id="KW-0472">Membrane</keyword>
<evidence type="ECO:0000256" key="1">
    <source>
        <dbReference type="SAM" id="Phobius"/>
    </source>
</evidence>
<sequence length="152" mass="15859">MTALWAALEQSGLAAQVRESTILYPAANVLHVLAVLVFFALVAAMDLRILRVLRGPPPADVIARLRPAATGALTVIVATGVLLLLPEATRIVRNPAFLAKLAVIGLAVVNLVANDLALRRGADRSVAVQATAGVSLVSWLVVAALGRLIAYV</sequence>
<proteinExistence type="predicted"/>
<keyword evidence="1" id="KW-1133">Transmembrane helix</keyword>
<evidence type="ECO:0000259" key="2">
    <source>
        <dbReference type="Pfam" id="PF20349"/>
    </source>
</evidence>
<organism evidence="3 4">
    <name type="scientific">Rhodoplanes azumiensis</name>
    <dbReference type="NCBI Taxonomy" id="1897628"/>
    <lineage>
        <taxon>Bacteria</taxon>
        <taxon>Pseudomonadati</taxon>
        <taxon>Pseudomonadota</taxon>
        <taxon>Alphaproteobacteria</taxon>
        <taxon>Hyphomicrobiales</taxon>
        <taxon>Nitrobacteraceae</taxon>
        <taxon>Rhodoplanes</taxon>
    </lineage>
</organism>
<feature type="transmembrane region" description="Helical" evidence="1">
    <location>
        <begin position="24"/>
        <end position="44"/>
    </location>
</feature>
<evidence type="ECO:0000313" key="4">
    <source>
        <dbReference type="Proteomes" id="UP001597314"/>
    </source>
</evidence>
<feature type="domain" description="DUF6644" evidence="2">
    <location>
        <begin position="28"/>
        <end position="151"/>
    </location>
</feature>
<feature type="transmembrane region" description="Helical" evidence="1">
    <location>
        <begin position="97"/>
        <end position="118"/>
    </location>
</feature>
<reference evidence="4" key="1">
    <citation type="journal article" date="2019" name="Int. J. Syst. Evol. Microbiol.">
        <title>The Global Catalogue of Microorganisms (GCM) 10K type strain sequencing project: providing services to taxonomists for standard genome sequencing and annotation.</title>
        <authorList>
            <consortium name="The Broad Institute Genomics Platform"/>
            <consortium name="The Broad Institute Genome Sequencing Center for Infectious Disease"/>
            <person name="Wu L."/>
            <person name="Ma J."/>
        </authorList>
    </citation>
    <scope>NUCLEOTIDE SEQUENCE [LARGE SCALE GENOMIC DNA]</scope>
    <source>
        <strain evidence="4">CGMCC 1.6774</strain>
    </source>
</reference>
<protein>
    <submittedName>
        <fullName evidence="3">DUF6644 family protein</fullName>
    </submittedName>
</protein>
<accession>A0ABW5AR84</accession>
<feature type="transmembrane region" description="Helical" evidence="1">
    <location>
        <begin position="65"/>
        <end position="85"/>
    </location>
</feature>
<keyword evidence="4" id="KW-1185">Reference proteome</keyword>
<keyword evidence="1" id="KW-0812">Transmembrane</keyword>
<dbReference type="RefSeq" id="WP_378479480.1">
    <property type="nucleotide sequence ID" value="NZ_JBHUIW010000026.1"/>
</dbReference>
<gene>
    <name evidence="3" type="ORF">ACFSOX_19470</name>
</gene>